<dbReference type="Proteomes" id="UP001346149">
    <property type="component" value="Unassembled WGS sequence"/>
</dbReference>
<sequence length="333" mass="37455">MATVLCGGLRSLVDPLPKAELPSLQPLPVTLRLKVPSQRLPADHGGWSFLQYSFAFADNLPQKSAVKKDAYAPPPVWQSSSTVRLSERSLQLCTENLGSETGTDVSEGDSIFSYVRNSEIPTVSPTAATRQRSGGRKVNPVRQIPPPLTTLRGAECLHVRIHRQEGRLVINSVKPPPKSPGRFHAERVDGRLRLSLIRAEDHFPGIDTPESRDRRQGYDGDKQLESQHDVKDQNPPARTDAGCIQQTTGKRYRADSEHYSDKHEDSLPAGEEDPQDHQGGEDKTEKLIQRSIVRIRCNEEENDHHHNHHHHHHHSHQNKMLHSCWEPLWVATS</sequence>
<feature type="compositionally biased region" description="Basic and acidic residues" evidence="2">
    <location>
        <begin position="275"/>
        <end position="287"/>
    </location>
</feature>
<feature type="compositionally biased region" description="Basic and acidic residues" evidence="2">
    <location>
        <begin position="200"/>
        <end position="232"/>
    </location>
</feature>
<evidence type="ECO:0000259" key="3">
    <source>
        <dbReference type="Pfam" id="PF11250"/>
    </source>
</evidence>
<feature type="compositionally biased region" description="Basic and acidic residues" evidence="2">
    <location>
        <begin position="252"/>
        <end position="266"/>
    </location>
</feature>
<gene>
    <name evidence="4" type="ORF">SAY86_022155</name>
</gene>
<evidence type="ECO:0000313" key="4">
    <source>
        <dbReference type="EMBL" id="KAK4801668.1"/>
    </source>
</evidence>
<feature type="domain" description="FAF" evidence="3">
    <location>
        <begin position="145"/>
        <end position="196"/>
    </location>
</feature>
<dbReference type="PANTHER" id="PTHR33155:SF4">
    <property type="entry name" value="PROTEIN FANTASTIC FOUR 3"/>
    <property type="match status" value="1"/>
</dbReference>
<comment type="caution">
    <text evidence="4">The sequence shown here is derived from an EMBL/GenBank/DDBJ whole genome shotgun (WGS) entry which is preliminary data.</text>
</comment>
<evidence type="ECO:0000256" key="1">
    <source>
        <dbReference type="ARBA" id="ARBA00008690"/>
    </source>
</evidence>
<keyword evidence="5" id="KW-1185">Reference proteome</keyword>
<name>A0AAN7N0B4_TRANT</name>
<dbReference type="AlphaFoldDB" id="A0AAN7N0B4"/>
<reference evidence="4 5" key="1">
    <citation type="journal article" date="2023" name="Hortic Res">
        <title>Pangenome of water caltrop reveals structural variations and asymmetric subgenome divergence after allopolyploidization.</title>
        <authorList>
            <person name="Zhang X."/>
            <person name="Chen Y."/>
            <person name="Wang L."/>
            <person name="Yuan Y."/>
            <person name="Fang M."/>
            <person name="Shi L."/>
            <person name="Lu R."/>
            <person name="Comes H.P."/>
            <person name="Ma Y."/>
            <person name="Chen Y."/>
            <person name="Huang G."/>
            <person name="Zhou Y."/>
            <person name="Zheng Z."/>
            <person name="Qiu Y."/>
        </authorList>
    </citation>
    <scope>NUCLEOTIDE SEQUENCE [LARGE SCALE GENOMIC DNA]</scope>
    <source>
        <strain evidence="4">F231</strain>
    </source>
</reference>
<accession>A0AAN7N0B4</accession>
<dbReference type="InterPro" id="IPR021410">
    <property type="entry name" value="FAF"/>
</dbReference>
<feature type="region of interest" description="Disordered" evidence="2">
    <location>
        <begin position="200"/>
        <end position="287"/>
    </location>
</feature>
<protein>
    <recommendedName>
        <fullName evidence="3">FAF domain-containing protein</fullName>
    </recommendedName>
</protein>
<dbReference type="Pfam" id="PF11250">
    <property type="entry name" value="FAF"/>
    <property type="match status" value="1"/>
</dbReference>
<evidence type="ECO:0000313" key="5">
    <source>
        <dbReference type="Proteomes" id="UP001346149"/>
    </source>
</evidence>
<feature type="compositionally biased region" description="Polar residues" evidence="2">
    <location>
        <begin position="123"/>
        <end position="132"/>
    </location>
</feature>
<comment type="similarity">
    <text evidence="1">Belongs to the fantastic four family.</text>
</comment>
<dbReference type="InterPro" id="IPR046431">
    <property type="entry name" value="FAF_dom"/>
</dbReference>
<evidence type="ECO:0000256" key="2">
    <source>
        <dbReference type="SAM" id="MobiDB-lite"/>
    </source>
</evidence>
<organism evidence="4 5">
    <name type="scientific">Trapa natans</name>
    <name type="common">Water chestnut</name>
    <dbReference type="NCBI Taxonomy" id="22666"/>
    <lineage>
        <taxon>Eukaryota</taxon>
        <taxon>Viridiplantae</taxon>
        <taxon>Streptophyta</taxon>
        <taxon>Embryophyta</taxon>
        <taxon>Tracheophyta</taxon>
        <taxon>Spermatophyta</taxon>
        <taxon>Magnoliopsida</taxon>
        <taxon>eudicotyledons</taxon>
        <taxon>Gunneridae</taxon>
        <taxon>Pentapetalae</taxon>
        <taxon>rosids</taxon>
        <taxon>malvids</taxon>
        <taxon>Myrtales</taxon>
        <taxon>Lythraceae</taxon>
        <taxon>Trapa</taxon>
    </lineage>
</organism>
<feature type="region of interest" description="Disordered" evidence="2">
    <location>
        <begin position="123"/>
        <end position="146"/>
    </location>
</feature>
<proteinExistence type="inferred from homology"/>
<dbReference type="PANTHER" id="PTHR33155">
    <property type="entry name" value="FANTASTIC FOUR-LIKE PROTEIN (DUF3049)"/>
    <property type="match status" value="1"/>
</dbReference>
<dbReference type="EMBL" id="JAXQNO010000003">
    <property type="protein sequence ID" value="KAK4801668.1"/>
    <property type="molecule type" value="Genomic_DNA"/>
</dbReference>